<reference evidence="4 5" key="1">
    <citation type="submission" date="2020-08" db="EMBL/GenBank/DDBJ databases">
        <title>Plant Genome Project.</title>
        <authorList>
            <person name="Zhang R.-G."/>
        </authorList>
    </citation>
    <scope>NUCLEOTIDE SEQUENCE [LARGE SCALE GENOMIC DNA]</scope>
    <source>
        <tissue evidence="4">Rhizome</tissue>
    </source>
</reference>
<keyword evidence="5" id="KW-1185">Reference proteome</keyword>
<dbReference type="OrthoDB" id="185373at2759"/>
<organism evidence="4 5">
    <name type="scientific">Zingiber officinale</name>
    <name type="common">Ginger</name>
    <name type="synonym">Amomum zingiber</name>
    <dbReference type="NCBI Taxonomy" id="94328"/>
    <lineage>
        <taxon>Eukaryota</taxon>
        <taxon>Viridiplantae</taxon>
        <taxon>Streptophyta</taxon>
        <taxon>Embryophyta</taxon>
        <taxon>Tracheophyta</taxon>
        <taxon>Spermatophyta</taxon>
        <taxon>Magnoliopsida</taxon>
        <taxon>Liliopsida</taxon>
        <taxon>Zingiberales</taxon>
        <taxon>Zingiberaceae</taxon>
        <taxon>Zingiber</taxon>
    </lineage>
</organism>
<dbReference type="EMBL" id="JACMSC010000011">
    <property type="protein sequence ID" value="KAG6502309.1"/>
    <property type="molecule type" value="Genomic_DNA"/>
</dbReference>
<name>A0A8J5GEZ7_ZINOF</name>
<gene>
    <name evidence="4" type="ORF">ZIOFF_042201</name>
</gene>
<dbReference type="PROSITE" id="PS51375">
    <property type="entry name" value="PPR"/>
    <property type="match status" value="5"/>
</dbReference>
<dbReference type="InterPro" id="IPR002885">
    <property type="entry name" value="PPR_rpt"/>
</dbReference>
<evidence type="ECO:0000313" key="5">
    <source>
        <dbReference type="Proteomes" id="UP000734854"/>
    </source>
</evidence>
<dbReference type="Pfam" id="PF12854">
    <property type="entry name" value="PPR_1"/>
    <property type="match status" value="2"/>
</dbReference>
<dbReference type="FunFam" id="1.25.40.10:FF:000090">
    <property type="entry name" value="Pentatricopeptide repeat-containing protein, chloroplastic"/>
    <property type="match status" value="1"/>
</dbReference>
<feature type="repeat" description="PPR" evidence="3">
    <location>
        <begin position="381"/>
        <end position="415"/>
    </location>
</feature>
<dbReference type="GO" id="GO:0003723">
    <property type="term" value="F:RNA binding"/>
    <property type="evidence" value="ECO:0007669"/>
    <property type="project" value="InterPro"/>
</dbReference>
<comment type="similarity">
    <text evidence="1">Belongs to the PPR family. PCMP-H subfamily.</text>
</comment>
<feature type="repeat" description="PPR" evidence="3">
    <location>
        <begin position="284"/>
        <end position="314"/>
    </location>
</feature>
<dbReference type="Pfam" id="PF13041">
    <property type="entry name" value="PPR_2"/>
    <property type="match status" value="3"/>
</dbReference>
<dbReference type="PANTHER" id="PTHR47926">
    <property type="entry name" value="PENTATRICOPEPTIDE REPEAT-CONTAINING PROTEIN"/>
    <property type="match status" value="1"/>
</dbReference>
<accession>A0A8J5GEZ7</accession>
<dbReference type="InterPro" id="IPR046848">
    <property type="entry name" value="E_motif"/>
</dbReference>
<evidence type="ECO:0000256" key="1">
    <source>
        <dbReference type="ARBA" id="ARBA00006643"/>
    </source>
</evidence>
<dbReference type="GO" id="GO:0009451">
    <property type="term" value="P:RNA modification"/>
    <property type="evidence" value="ECO:0007669"/>
    <property type="project" value="InterPro"/>
</dbReference>
<feature type="repeat" description="PPR" evidence="3">
    <location>
        <begin position="79"/>
        <end position="113"/>
    </location>
</feature>
<comment type="caution">
    <text evidence="4">The sequence shown here is derived from an EMBL/GenBank/DDBJ whole genome shotgun (WGS) entry which is preliminary data.</text>
</comment>
<proteinExistence type="inferred from homology"/>
<evidence type="ECO:0000256" key="3">
    <source>
        <dbReference type="PROSITE-ProRule" id="PRU00708"/>
    </source>
</evidence>
<dbReference type="Pfam" id="PF20431">
    <property type="entry name" value="E_motif"/>
    <property type="match status" value="1"/>
</dbReference>
<keyword evidence="2" id="KW-0677">Repeat</keyword>
<dbReference type="NCBIfam" id="TIGR00756">
    <property type="entry name" value="PPR"/>
    <property type="match status" value="6"/>
</dbReference>
<dbReference type="AlphaFoldDB" id="A0A8J5GEZ7"/>
<feature type="repeat" description="PPR" evidence="3">
    <location>
        <begin position="187"/>
        <end position="221"/>
    </location>
</feature>
<dbReference type="PANTHER" id="PTHR47926:SF403">
    <property type="entry name" value="PENTACOTRIPEPTIDE-REPEAT REGION OF PRORP DOMAIN-CONTAINING PROTEIN"/>
    <property type="match status" value="1"/>
</dbReference>
<feature type="repeat" description="PPR" evidence="3">
    <location>
        <begin position="249"/>
        <end position="283"/>
    </location>
</feature>
<protein>
    <recommendedName>
        <fullName evidence="6">Pentatricopeptide repeat-containing protein</fullName>
    </recommendedName>
</protein>
<dbReference type="FunFam" id="1.25.40.10:FF:000333">
    <property type="entry name" value="Pentatricopeptide repeat-containing protein"/>
    <property type="match status" value="1"/>
</dbReference>
<dbReference type="Proteomes" id="UP000734854">
    <property type="component" value="Unassembled WGS sequence"/>
</dbReference>
<dbReference type="InterPro" id="IPR046960">
    <property type="entry name" value="PPR_At4g14850-like_plant"/>
</dbReference>
<sequence>MCADVSSLASHLQFRHLLDRCCSFRHLDQIQGLLITSSLLRFPTLTSFLLRRATELGRMSYAARLFPVISSLWHGAPPKVLLYNAMIRGYAYNGPYEAALHLFEEMLQREMKPNGFTYPYVVDSCTHLGDFGYGKKAHCQIIKGGFDAFASVAFPLLNFYIEVERSCLAVGSLVDVQRIFDGLAVKTIGLWNKMISEYISLGDLDSARKLFDEMPERDVVSWNSMLSGHVKAADLKMTLIFFRRMPIRDVVSWTMMLTAFCNAGDLRAARKLFDEMPERNVVSWNSMLSGYMHHGDFRQVCDLFFRMHSQGVAPDRFTFSTALSACAQLGDLRTGKWIHFNLIGDGLQLEAIVGTSLIEMYAKCSDIDSAFRVFLEMIEKDVFCWNVMIKAFAAHGRIADSLKLFEKMIKDGLQLNHLTFMSVLFACSHGGLVQEGRRIFSCMEKGFGIKPRIEHYGCLIDMLCRNGQLEEAQTMIKNMPYEPDIGVWGALLGGCRVRNDIKIAEETIEKVEELGTEEGGVYALLSNMYATSSQYDEASKARKKMEEQSIQKATGCSSVLVASEL</sequence>
<evidence type="ECO:0000313" key="4">
    <source>
        <dbReference type="EMBL" id="KAG6502309.1"/>
    </source>
</evidence>
<evidence type="ECO:0008006" key="6">
    <source>
        <dbReference type="Google" id="ProtNLM"/>
    </source>
</evidence>
<dbReference type="Pfam" id="PF01535">
    <property type="entry name" value="PPR"/>
    <property type="match status" value="2"/>
</dbReference>
<evidence type="ECO:0000256" key="2">
    <source>
        <dbReference type="ARBA" id="ARBA00022737"/>
    </source>
</evidence>